<comment type="caution">
    <text evidence="1">The sequence shown here is derived from an EMBL/GenBank/DDBJ whole genome shotgun (WGS) entry which is preliminary data.</text>
</comment>
<proteinExistence type="predicted"/>
<name>A0ACC2IM10_9PLEO</name>
<accession>A0ACC2IM10</accession>
<gene>
    <name evidence="1" type="ORF">OPT61_g2320</name>
</gene>
<reference evidence="1" key="1">
    <citation type="submission" date="2022-11" db="EMBL/GenBank/DDBJ databases">
        <title>Genome Sequence of Boeremia exigua.</title>
        <authorList>
            <person name="Buettner E."/>
        </authorList>
    </citation>
    <scope>NUCLEOTIDE SEQUENCE</scope>
    <source>
        <strain evidence="1">CU02</strain>
    </source>
</reference>
<protein>
    <submittedName>
        <fullName evidence="1">Uncharacterized protein</fullName>
    </submittedName>
</protein>
<keyword evidence="2" id="KW-1185">Reference proteome</keyword>
<dbReference type="Proteomes" id="UP001153331">
    <property type="component" value="Unassembled WGS sequence"/>
</dbReference>
<sequence length="114" mass="12579">MEYTIRNTQGGYCYDPTLSAIHPLKAVAFAGEHGDDAIGYFRCRVSNAFCFLTTPADKGSSDVILGIVSHAYACFEDWAVGLSVARRERDMQRRQKLGPEVLGTVTHLGIVLRK</sequence>
<evidence type="ECO:0000313" key="1">
    <source>
        <dbReference type="EMBL" id="KAJ8116215.1"/>
    </source>
</evidence>
<evidence type="ECO:0000313" key="2">
    <source>
        <dbReference type="Proteomes" id="UP001153331"/>
    </source>
</evidence>
<dbReference type="EMBL" id="JAPHNI010000104">
    <property type="protein sequence ID" value="KAJ8116215.1"/>
    <property type="molecule type" value="Genomic_DNA"/>
</dbReference>
<organism evidence="1 2">
    <name type="scientific">Boeremia exigua</name>
    <dbReference type="NCBI Taxonomy" id="749465"/>
    <lineage>
        <taxon>Eukaryota</taxon>
        <taxon>Fungi</taxon>
        <taxon>Dikarya</taxon>
        <taxon>Ascomycota</taxon>
        <taxon>Pezizomycotina</taxon>
        <taxon>Dothideomycetes</taxon>
        <taxon>Pleosporomycetidae</taxon>
        <taxon>Pleosporales</taxon>
        <taxon>Pleosporineae</taxon>
        <taxon>Didymellaceae</taxon>
        <taxon>Boeremia</taxon>
    </lineage>
</organism>